<protein>
    <recommendedName>
        <fullName evidence="4">Tetratricopeptide repeat-containing protein</fullName>
    </recommendedName>
</protein>
<feature type="signal peptide" evidence="1">
    <location>
        <begin position="1"/>
        <end position="17"/>
    </location>
</feature>
<feature type="chain" id="PRO_5046035520" description="Tetratricopeptide repeat-containing protein" evidence="1">
    <location>
        <begin position="18"/>
        <end position="325"/>
    </location>
</feature>
<keyword evidence="3" id="KW-1185">Reference proteome</keyword>
<name>A0ABT3EKX2_9FLAO</name>
<dbReference type="InterPro" id="IPR011990">
    <property type="entry name" value="TPR-like_helical_dom_sf"/>
</dbReference>
<comment type="caution">
    <text evidence="2">The sequence shown here is derived from an EMBL/GenBank/DDBJ whole genome shotgun (WGS) entry which is preliminary data.</text>
</comment>
<accession>A0ABT3EKX2</accession>
<evidence type="ECO:0000256" key="1">
    <source>
        <dbReference type="SAM" id="SignalP"/>
    </source>
</evidence>
<dbReference type="Proteomes" id="UP001165677">
    <property type="component" value="Unassembled WGS sequence"/>
</dbReference>
<evidence type="ECO:0000313" key="3">
    <source>
        <dbReference type="Proteomes" id="UP001165677"/>
    </source>
</evidence>
<proteinExistence type="predicted"/>
<evidence type="ECO:0008006" key="4">
    <source>
        <dbReference type="Google" id="ProtNLM"/>
    </source>
</evidence>
<evidence type="ECO:0000313" key="2">
    <source>
        <dbReference type="EMBL" id="MCW1149224.1"/>
    </source>
</evidence>
<reference evidence="2" key="1">
    <citation type="submission" date="2022-10" db="EMBL/GenBank/DDBJ databases">
        <title>Flavobacterium sp. nov., a bacterium isolated from lake sediment.</title>
        <authorList>
            <person name="Qu J.-H."/>
        </authorList>
    </citation>
    <scope>NUCLEOTIDE SEQUENCE</scope>
    <source>
        <strain evidence="2">TH16-21</strain>
    </source>
</reference>
<dbReference type="RefSeq" id="WP_264369905.1">
    <property type="nucleotide sequence ID" value="NZ_JAPCIO010000019.1"/>
</dbReference>
<dbReference type="Gene3D" id="1.25.40.10">
    <property type="entry name" value="Tetratricopeptide repeat domain"/>
    <property type="match status" value="1"/>
</dbReference>
<sequence>MKTIFFFMFLLTNNFFAQSQTLNDSVAMGLKQPQNIEELKKEILKLLNDIESIAFWGEAYHKGCKLGNQNNIYIIFKGKNEVITESGFKYSHFDEKGSYINHLDSIYFSSDSLLKFESRNPFRFTENNGVCCKCGKKSKFYEIPAQTFEIKLNDIKLTYNGSIYESNKIYLWDSNLIPKLTATARTLRLTISYNKEILELKDFEKEYSEIDNILKNQPVSENQRKYIVQANALAKEKKLFDAITQMKKALEINKFNFPDAYYNLSLLSIQSYENYEEIRLPDSAERCLIDAIFYLKKYLILMPNAEDARKAQDKIYEWEFKITHQ</sequence>
<gene>
    <name evidence="2" type="ORF">OJ995_13425</name>
</gene>
<keyword evidence="1" id="KW-0732">Signal</keyword>
<dbReference type="EMBL" id="JAPCIO010000019">
    <property type="protein sequence ID" value="MCW1149224.1"/>
    <property type="molecule type" value="Genomic_DNA"/>
</dbReference>
<organism evidence="2 3">
    <name type="scientific">Flavobacterium lacisediminis</name>
    <dbReference type="NCBI Taxonomy" id="2989705"/>
    <lineage>
        <taxon>Bacteria</taxon>
        <taxon>Pseudomonadati</taxon>
        <taxon>Bacteroidota</taxon>
        <taxon>Flavobacteriia</taxon>
        <taxon>Flavobacteriales</taxon>
        <taxon>Flavobacteriaceae</taxon>
        <taxon>Flavobacterium</taxon>
    </lineage>
</organism>